<dbReference type="AlphaFoldDB" id="A0A1Y2GMP1"/>
<proteinExistence type="predicted"/>
<reference evidence="2 3" key="1">
    <citation type="submission" date="2016-07" db="EMBL/GenBank/DDBJ databases">
        <title>Pervasive Adenine N6-methylation of Active Genes in Fungi.</title>
        <authorList>
            <consortium name="DOE Joint Genome Institute"/>
            <person name="Mondo S.J."/>
            <person name="Dannebaum R.O."/>
            <person name="Kuo R.C."/>
            <person name="Labutti K."/>
            <person name="Haridas S."/>
            <person name="Kuo A."/>
            <person name="Salamov A."/>
            <person name="Ahrendt S.R."/>
            <person name="Lipzen A."/>
            <person name="Sullivan W."/>
            <person name="Andreopoulos W.B."/>
            <person name="Clum A."/>
            <person name="Lindquist E."/>
            <person name="Daum C."/>
            <person name="Ramamoorthy G.K."/>
            <person name="Gryganskyi A."/>
            <person name="Culley D."/>
            <person name="Magnuson J.K."/>
            <person name="James T.Y."/>
            <person name="O'Malley M.A."/>
            <person name="Stajich J.E."/>
            <person name="Spatafora J.W."/>
            <person name="Visel A."/>
            <person name="Grigoriev I.V."/>
        </authorList>
    </citation>
    <scope>NUCLEOTIDE SEQUENCE [LARGE SCALE GENOMIC DNA]</scope>
    <source>
        <strain evidence="2 3">NRRL 3116</strain>
    </source>
</reference>
<name>A0A1Y2GMP1_9FUNG</name>
<dbReference type="InParanoid" id="A0A1Y2GMP1"/>
<evidence type="ECO:0000256" key="1">
    <source>
        <dbReference type="SAM" id="MobiDB-lite"/>
    </source>
</evidence>
<feature type="region of interest" description="Disordered" evidence="1">
    <location>
        <begin position="149"/>
        <end position="168"/>
    </location>
</feature>
<dbReference type="Gene3D" id="3.30.710.10">
    <property type="entry name" value="Potassium Channel Kv1.1, Chain A"/>
    <property type="match status" value="1"/>
</dbReference>
<dbReference type="GeneID" id="33570683"/>
<gene>
    <name evidence="2" type="ORF">BCR41DRAFT_396779</name>
</gene>
<accession>A0A1Y2GMP1</accession>
<feature type="region of interest" description="Disordered" evidence="1">
    <location>
        <begin position="181"/>
        <end position="220"/>
    </location>
</feature>
<feature type="compositionally biased region" description="Polar residues" evidence="1">
    <location>
        <begin position="181"/>
        <end position="197"/>
    </location>
</feature>
<dbReference type="RefSeq" id="XP_021880762.1">
    <property type="nucleotide sequence ID" value="XM_022028840.1"/>
</dbReference>
<dbReference type="InterPro" id="IPR011333">
    <property type="entry name" value="SKP1/BTB/POZ_sf"/>
</dbReference>
<feature type="compositionally biased region" description="Acidic residues" evidence="1">
    <location>
        <begin position="198"/>
        <end position="219"/>
    </location>
</feature>
<protein>
    <recommendedName>
        <fullName evidence="4">BTB domain-containing protein</fullName>
    </recommendedName>
</protein>
<sequence>MSVCQSFKQDHSYKTQLEMIDDESDTDLESASSDSDMSSIEYTKFSIDLPPVTYMANVIANQLIKTGDSLYGRREDANCVLNVGSMRFHVHVQMLASRSSAFRHIFDDMIANNAWGPLSNLAVNASADEVFNRQASTLADIHDVDGCESSRMNFYPEQQHPPKDIDQGINQRTINNVQPTSLMSVQGSDPGSGSASDEPNDEEEPGQDTDGNDSDDDLPELTISLMDPEESRFEELLYWIYTEDNERWLRSFTPGNYRAILQNIRYLNLQSLPVLKLCLTFEQSTDPALGLHGLAMSTLMIQ</sequence>
<evidence type="ECO:0008006" key="4">
    <source>
        <dbReference type="Google" id="ProtNLM"/>
    </source>
</evidence>
<dbReference type="Proteomes" id="UP000193648">
    <property type="component" value="Unassembled WGS sequence"/>
</dbReference>
<comment type="caution">
    <text evidence="2">The sequence shown here is derived from an EMBL/GenBank/DDBJ whole genome shotgun (WGS) entry which is preliminary data.</text>
</comment>
<dbReference type="SUPFAM" id="SSF54695">
    <property type="entry name" value="POZ domain"/>
    <property type="match status" value="1"/>
</dbReference>
<organism evidence="2 3">
    <name type="scientific">Lobosporangium transversale</name>
    <dbReference type="NCBI Taxonomy" id="64571"/>
    <lineage>
        <taxon>Eukaryota</taxon>
        <taxon>Fungi</taxon>
        <taxon>Fungi incertae sedis</taxon>
        <taxon>Mucoromycota</taxon>
        <taxon>Mortierellomycotina</taxon>
        <taxon>Mortierellomycetes</taxon>
        <taxon>Mortierellales</taxon>
        <taxon>Mortierellaceae</taxon>
        <taxon>Lobosporangium</taxon>
    </lineage>
</organism>
<evidence type="ECO:0000313" key="2">
    <source>
        <dbReference type="EMBL" id="ORZ14284.1"/>
    </source>
</evidence>
<dbReference type="EMBL" id="MCFF01000021">
    <property type="protein sequence ID" value="ORZ14284.1"/>
    <property type="molecule type" value="Genomic_DNA"/>
</dbReference>
<dbReference type="OrthoDB" id="10250130at2759"/>
<evidence type="ECO:0000313" key="3">
    <source>
        <dbReference type="Proteomes" id="UP000193648"/>
    </source>
</evidence>
<keyword evidence="3" id="KW-1185">Reference proteome</keyword>